<reference evidence="1" key="1">
    <citation type="submission" date="2020-03" db="EMBL/GenBank/DDBJ databases">
        <title>The deep terrestrial virosphere.</title>
        <authorList>
            <person name="Holmfeldt K."/>
            <person name="Nilsson E."/>
            <person name="Simone D."/>
            <person name="Lopez-Fernandez M."/>
            <person name="Wu X."/>
            <person name="de Brujin I."/>
            <person name="Lundin D."/>
            <person name="Andersson A."/>
            <person name="Bertilsson S."/>
            <person name="Dopson M."/>
        </authorList>
    </citation>
    <scope>NUCLEOTIDE SEQUENCE</scope>
    <source>
        <strain evidence="1">MM415B02988</strain>
    </source>
</reference>
<sequence>MGGYITLDVAEQTDPGTTDYHIAKLSQDRKGGTVTIDFESMDGGEWTGYITTCQYTDHTEPQIQGGPVCDGYVEGELHNEGTQLMKDMNKYNGSIGKTYEEALVKKCQLDGKLPAGTTGDDD</sequence>
<name>A0A6M3L1F1_9ZZZZ</name>
<proteinExistence type="predicted"/>
<organism evidence="1">
    <name type="scientific">viral metagenome</name>
    <dbReference type="NCBI Taxonomy" id="1070528"/>
    <lineage>
        <taxon>unclassified sequences</taxon>
        <taxon>metagenomes</taxon>
        <taxon>organismal metagenomes</taxon>
    </lineage>
</organism>
<evidence type="ECO:0000313" key="1">
    <source>
        <dbReference type="EMBL" id="QJA87474.1"/>
    </source>
</evidence>
<gene>
    <name evidence="1" type="ORF">MM415B02988_0005</name>
</gene>
<accession>A0A6M3L1F1</accession>
<protein>
    <submittedName>
        <fullName evidence="1">Uncharacterized protein</fullName>
    </submittedName>
</protein>
<dbReference type="EMBL" id="MT142709">
    <property type="protein sequence ID" value="QJA87474.1"/>
    <property type="molecule type" value="Genomic_DNA"/>
</dbReference>
<dbReference type="AlphaFoldDB" id="A0A6M3L1F1"/>